<evidence type="ECO:0000259" key="10">
    <source>
        <dbReference type="Pfam" id="PF00593"/>
    </source>
</evidence>
<dbReference type="Pfam" id="PF00593">
    <property type="entry name" value="TonB_dep_Rec_b-barrel"/>
    <property type="match status" value="1"/>
</dbReference>
<dbReference type="InterPro" id="IPR036942">
    <property type="entry name" value="Beta-barrel_TonB_sf"/>
</dbReference>
<proteinExistence type="inferred from homology"/>
<dbReference type="InterPro" id="IPR037066">
    <property type="entry name" value="Plug_dom_sf"/>
</dbReference>
<dbReference type="GO" id="GO:0009279">
    <property type="term" value="C:cell outer membrane"/>
    <property type="evidence" value="ECO:0007669"/>
    <property type="project" value="UniProtKB-SubCell"/>
</dbReference>
<dbReference type="PANTHER" id="PTHR47234">
    <property type="match status" value="1"/>
</dbReference>
<dbReference type="Pfam" id="PF13715">
    <property type="entry name" value="CarbopepD_reg_2"/>
    <property type="match status" value="1"/>
</dbReference>
<sequence length="929" mass="101080">MIIKITERLFLSSENQISSYVRALLRFGVLLFLSISIFSVSHAQESSMIVGTVLDQNKEAVLGAAVVIKGTSLGTVTDMDGKFSIQAKEGDVFTVSFVGYTDETFEVVGGETEYTITLEENATELGMVYVVGSRNANRSELNSAVPVDVLDVSELSANTGRVEINQILQYAAPSFNATKQSGSDGADHVDPASLRGLGPDQTLVLVNGKRRHQSSLVNIFGTRGRGNSGTDLNAIPASSIKRVEILRDGASAQYGSDAIAGVINIVLKDQTEGVTGGVTYGAYSTNVGGDYEQKIFDTQDGWETLIYNVNGKNRLDGEEKSFDGNTMKIDLNYGMKIGDKGGYANITTEYLTKDRTLRPSYEWRKGYGTAGVDGFNFMVNTAVPITNSIEFYAYGGRNYRDTDAYAFSRDSFDDGDNRSVPSLYPNGFTPRITSVITDVSATAGVRYDMDNGWKVDFFNNYGKNNFHYLIKDSNNASLGAASPTEFDAGGHSLSMNTTGIDFTKYFEDIASGLNIAYGLEYRTEQFEIFAGEQASYGIYDQNGTFISIPAEQTPAVDSNGDQLPGGSQGFPGYSPSNEVDKGRTNFGIYVDAELNIIEDLSVSGALRFEEYSDFGETFNYKLAARYEILDGLAVRASASSGFRAPSLAQIHYNLLFNNIVAGTSIRTLLASNTSTVTRAFGIEPLKQETAQNYSVGITYEKGDFTATVDAYSISVDDRIILTDNFDASSLNVGAEAAQFFANGVDTKTEGVDIVLSYRMELGAKGNFQVGLIGNINELTIEEIHNGDLNEYTFFGPFSQAYLKAAAPDYKFGLNLNYSSPKLTASVNLTQFSEVQLQDFQWVDSPPTTDTEAEALYAVATDTYEAIMTVDMSVGYNITEGIKFTIGGNNILNKYPTPQFDGWTDQGGFNDSVQMGSDGAYFFGRLNFTF</sequence>
<dbReference type="STRING" id="156994.SAMN04488028_1011237"/>
<keyword evidence="4 8" id="KW-0812">Transmembrane</keyword>
<dbReference type="SUPFAM" id="SSF49464">
    <property type="entry name" value="Carboxypeptidase regulatory domain-like"/>
    <property type="match status" value="1"/>
</dbReference>
<feature type="domain" description="TonB-dependent receptor-like beta-barrel" evidence="10">
    <location>
        <begin position="392"/>
        <end position="890"/>
    </location>
</feature>
<keyword evidence="7 8" id="KW-0998">Cell outer membrane</keyword>
<evidence type="ECO:0000256" key="6">
    <source>
        <dbReference type="ARBA" id="ARBA00023136"/>
    </source>
</evidence>
<gene>
    <name evidence="12" type="ORF">SAMN04488028_1011237</name>
</gene>
<dbReference type="SUPFAM" id="SSF56935">
    <property type="entry name" value="Porins"/>
    <property type="match status" value="1"/>
</dbReference>
<reference evidence="13" key="1">
    <citation type="submission" date="2016-11" db="EMBL/GenBank/DDBJ databases">
        <authorList>
            <person name="Varghese N."/>
            <person name="Submissions S."/>
        </authorList>
    </citation>
    <scope>NUCLEOTIDE SEQUENCE [LARGE SCALE GENOMIC DNA]</scope>
    <source>
        <strain evidence="13">DSM 26134</strain>
    </source>
</reference>
<evidence type="ECO:0000256" key="8">
    <source>
        <dbReference type="PROSITE-ProRule" id="PRU01360"/>
    </source>
</evidence>
<evidence type="ECO:0000256" key="2">
    <source>
        <dbReference type="ARBA" id="ARBA00022448"/>
    </source>
</evidence>
<dbReference type="Gene3D" id="2.40.170.20">
    <property type="entry name" value="TonB-dependent receptor, beta-barrel domain"/>
    <property type="match status" value="1"/>
</dbReference>
<comment type="subcellular location">
    <subcellularLocation>
        <location evidence="1 8">Cell outer membrane</location>
        <topology evidence="1 8">Multi-pass membrane protein</topology>
    </subcellularLocation>
</comment>
<protein>
    <submittedName>
        <fullName evidence="12">Iron complex outermembrane recepter protein</fullName>
    </submittedName>
</protein>
<dbReference type="Gene3D" id="2.170.130.10">
    <property type="entry name" value="TonB-dependent receptor, plug domain"/>
    <property type="match status" value="1"/>
</dbReference>
<evidence type="ECO:0000256" key="1">
    <source>
        <dbReference type="ARBA" id="ARBA00004571"/>
    </source>
</evidence>
<comment type="similarity">
    <text evidence="8 9">Belongs to the TonB-dependent receptor family.</text>
</comment>
<dbReference type="CDD" id="cd01347">
    <property type="entry name" value="ligand_gated_channel"/>
    <property type="match status" value="1"/>
</dbReference>
<keyword evidence="2 8" id="KW-0813">Transport</keyword>
<keyword evidence="6 8" id="KW-0472">Membrane</keyword>
<evidence type="ECO:0000256" key="9">
    <source>
        <dbReference type="RuleBase" id="RU003357"/>
    </source>
</evidence>
<dbReference type="InterPro" id="IPR012910">
    <property type="entry name" value="Plug_dom"/>
</dbReference>
<evidence type="ECO:0000259" key="11">
    <source>
        <dbReference type="Pfam" id="PF07715"/>
    </source>
</evidence>
<dbReference type="RefSeq" id="WP_084190405.1">
    <property type="nucleotide sequence ID" value="NZ_FRAA01000001.1"/>
</dbReference>
<evidence type="ECO:0000313" key="12">
    <source>
        <dbReference type="EMBL" id="SHJ78767.1"/>
    </source>
</evidence>
<evidence type="ECO:0000313" key="13">
    <source>
        <dbReference type="Proteomes" id="UP000184474"/>
    </source>
</evidence>
<evidence type="ECO:0000256" key="3">
    <source>
        <dbReference type="ARBA" id="ARBA00022452"/>
    </source>
</evidence>
<dbReference type="EMBL" id="FRAA01000001">
    <property type="protein sequence ID" value="SHJ78767.1"/>
    <property type="molecule type" value="Genomic_DNA"/>
</dbReference>
<dbReference type="PROSITE" id="PS52016">
    <property type="entry name" value="TONB_DEPENDENT_REC_3"/>
    <property type="match status" value="1"/>
</dbReference>
<keyword evidence="13" id="KW-1185">Reference proteome</keyword>
<keyword evidence="5 9" id="KW-0798">TonB box</keyword>
<dbReference type="Proteomes" id="UP000184474">
    <property type="component" value="Unassembled WGS sequence"/>
</dbReference>
<organism evidence="12 13">
    <name type="scientific">Reichenbachiella agariperforans</name>
    <dbReference type="NCBI Taxonomy" id="156994"/>
    <lineage>
        <taxon>Bacteria</taxon>
        <taxon>Pseudomonadati</taxon>
        <taxon>Bacteroidota</taxon>
        <taxon>Cytophagia</taxon>
        <taxon>Cytophagales</taxon>
        <taxon>Reichenbachiellaceae</taxon>
        <taxon>Reichenbachiella</taxon>
    </lineage>
</organism>
<dbReference type="InterPro" id="IPR000531">
    <property type="entry name" value="Beta-barrel_TonB"/>
</dbReference>
<evidence type="ECO:0000256" key="4">
    <source>
        <dbReference type="ARBA" id="ARBA00022692"/>
    </source>
</evidence>
<dbReference type="Gene3D" id="2.60.40.1120">
    <property type="entry name" value="Carboxypeptidase-like, regulatory domain"/>
    <property type="match status" value="1"/>
</dbReference>
<keyword evidence="3 8" id="KW-1134">Transmembrane beta strand</keyword>
<dbReference type="InterPro" id="IPR039426">
    <property type="entry name" value="TonB-dep_rcpt-like"/>
</dbReference>
<dbReference type="InterPro" id="IPR008969">
    <property type="entry name" value="CarboxyPept-like_regulatory"/>
</dbReference>
<accession>A0A1M6M5R7</accession>
<feature type="domain" description="TonB-dependent receptor plug" evidence="11">
    <location>
        <begin position="142"/>
        <end position="262"/>
    </location>
</feature>
<dbReference type="Pfam" id="PF07715">
    <property type="entry name" value="Plug"/>
    <property type="match status" value="1"/>
</dbReference>
<dbReference type="PANTHER" id="PTHR47234:SF3">
    <property type="entry name" value="SECRETIN_TONB SHORT N-TERMINAL DOMAIN-CONTAINING PROTEIN"/>
    <property type="match status" value="1"/>
</dbReference>
<dbReference type="AlphaFoldDB" id="A0A1M6M5R7"/>
<name>A0A1M6M5R7_REIAG</name>
<evidence type="ECO:0000256" key="5">
    <source>
        <dbReference type="ARBA" id="ARBA00023077"/>
    </source>
</evidence>
<evidence type="ECO:0000256" key="7">
    <source>
        <dbReference type="ARBA" id="ARBA00023237"/>
    </source>
</evidence>